<reference evidence="1" key="1">
    <citation type="submission" date="2021-06" db="EMBL/GenBank/DDBJ databases">
        <authorList>
            <person name="Kallberg Y."/>
            <person name="Tangrot J."/>
            <person name="Rosling A."/>
        </authorList>
    </citation>
    <scope>NUCLEOTIDE SEQUENCE</scope>
    <source>
        <strain evidence="1">IL203A</strain>
    </source>
</reference>
<feature type="non-terminal residue" evidence="1">
    <location>
        <position position="1"/>
    </location>
</feature>
<dbReference type="Proteomes" id="UP000789702">
    <property type="component" value="Unassembled WGS sequence"/>
</dbReference>
<accession>A0ACA9QQ07</accession>
<proteinExistence type="predicted"/>
<protein>
    <submittedName>
        <fullName evidence="1">7161_t:CDS:1</fullName>
    </submittedName>
</protein>
<name>A0ACA9QQ07_9GLOM</name>
<organism evidence="1 2">
    <name type="scientific">Dentiscutata heterogama</name>
    <dbReference type="NCBI Taxonomy" id="1316150"/>
    <lineage>
        <taxon>Eukaryota</taxon>
        <taxon>Fungi</taxon>
        <taxon>Fungi incertae sedis</taxon>
        <taxon>Mucoromycota</taxon>
        <taxon>Glomeromycotina</taxon>
        <taxon>Glomeromycetes</taxon>
        <taxon>Diversisporales</taxon>
        <taxon>Gigasporaceae</taxon>
        <taxon>Dentiscutata</taxon>
    </lineage>
</organism>
<comment type="caution">
    <text evidence="1">The sequence shown here is derived from an EMBL/GenBank/DDBJ whole genome shotgun (WGS) entry which is preliminary data.</text>
</comment>
<evidence type="ECO:0000313" key="2">
    <source>
        <dbReference type="Proteomes" id="UP000789702"/>
    </source>
</evidence>
<sequence>IKKLKLEFEDTYKEIEDKHKQEIKKLKLEFEDTYKKIEDKSIKIIDKLKEEMKEKNETIINLAEHLIYYSNFFEKSFKIAQN</sequence>
<evidence type="ECO:0000313" key="1">
    <source>
        <dbReference type="EMBL" id="CAG8753981.1"/>
    </source>
</evidence>
<gene>
    <name evidence="1" type="ORF">DHETER_LOCUS14818</name>
</gene>
<dbReference type="EMBL" id="CAJVPU010047615">
    <property type="protein sequence ID" value="CAG8753981.1"/>
    <property type="molecule type" value="Genomic_DNA"/>
</dbReference>
<keyword evidence="2" id="KW-1185">Reference proteome</keyword>